<dbReference type="AlphaFoldDB" id="A0A0C2SKW5"/>
<gene>
    <name evidence="2" type="ORF">M378DRAFT_18774</name>
</gene>
<evidence type="ECO:0000256" key="1">
    <source>
        <dbReference type="SAM" id="MobiDB-lite"/>
    </source>
</evidence>
<dbReference type="HOGENOM" id="CLU_758571_0_0_1"/>
<name>A0A0C2SKW5_AMAMK</name>
<dbReference type="OrthoDB" id="124582at2759"/>
<accession>A0A0C2SKW5</accession>
<dbReference type="EMBL" id="KN818703">
    <property type="protein sequence ID" value="KIL54554.1"/>
    <property type="molecule type" value="Genomic_DNA"/>
</dbReference>
<organism evidence="2 3">
    <name type="scientific">Amanita muscaria (strain Koide BX008)</name>
    <dbReference type="NCBI Taxonomy" id="946122"/>
    <lineage>
        <taxon>Eukaryota</taxon>
        <taxon>Fungi</taxon>
        <taxon>Dikarya</taxon>
        <taxon>Basidiomycota</taxon>
        <taxon>Agaricomycotina</taxon>
        <taxon>Agaricomycetes</taxon>
        <taxon>Agaricomycetidae</taxon>
        <taxon>Agaricales</taxon>
        <taxon>Pluteineae</taxon>
        <taxon>Amanitaceae</taxon>
        <taxon>Amanita</taxon>
    </lineage>
</organism>
<dbReference type="Proteomes" id="UP000054549">
    <property type="component" value="Unassembled WGS sequence"/>
</dbReference>
<proteinExistence type="predicted"/>
<evidence type="ECO:0000313" key="2">
    <source>
        <dbReference type="EMBL" id="KIL54554.1"/>
    </source>
</evidence>
<dbReference type="InParanoid" id="A0A0C2SKW5"/>
<sequence>MPALLSPTQAAPSSLDEQEIVEAWCGEQIVAFVKGFRPKIDEAELLISIAKEDGIRILKYFEGRRQEGNYEHIIKLFMSEKENIYASPANQPESNNGEDLAQIFQGFLDKCIQGVLSKGGFLPSKETLYYGYLTLEINRILKVVELCIATNHVDECANLFRLIWNGNGDALKKLMLYYIPITLHLRTRLPKLGASLLSPPSSIFAWNVIGYYLSQKLGSKTHNPRSPPQTLPCDQNCKACASLREFLEQSYVPVRDFYVSRKTDYHFFCILSRLCLDGFISYTEVRKCKYRVAKCQKFFNANRWEYRLEEARNLLKSLGDDDFIEQLMDDQFEDLKAALEGKSSFNYSGPLPRHEQQLEPEDEMQ</sequence>
<feature type="region of interest" description="Disordered" evidence="1">
    <location>
        <begin position="343"/>
        <end position="365"/>
    </location>
</feature>
<keyword evidence="3" id="KW-1185">Reference proteome</keyword>
<reference evidence="2 3" key="1">
    <citation type="submission" date="2014-04" db="EMBL/GenBank/DDBJ databases">
        <title>Evolutionary Origins and Diversification of the Mycorrhizal Mutualists.</title>
        <authorList>
            <consortium name="DOE Joint Genome Institute"/>
            <consortium name="Mycorrhizal Genomics Consortium"/>
            <person name="Kohler A."/>
            <person name="Kuo A."/>
            <person name="Nagy L.G."/>
            <person name="Floudas D."/>
            <person name="Copeland A."/>
            <person name="Barry K.W."/>
            <person name="Cichocki N."/>
            <person name="Veneault-Fourrey C."/>
            <person name="LaButti K."/>
            <person name="Lindquist E.A."/>
            <person name="Lipzen A."/>
            <person name="Lundell T."/>
            <person name="Morin E."/>
            <person name="Murat C."/>
            <person name="Riley R."/>
            <person name="Ohm R."/>
            <person name="Sun H."/>
            <person name="Tunlid A."/>
            <person name="Henrissat B."/>
            <person name="Grigoriev I.V."/>
            <person name="Hibbett D.S."/>
            <person name="Martin F."/>
        </authorList>
    </citation>
    <scope>NUCLEOTIDE SEQUENCE [LARGE SCALE GENOMIC DNA]</scope>
    <source>
        <strain evidence="2 3">Koide BX008</strain>
    </source>
</reference>
<evidence type="ECO:0000313" key="3">
    <source>
        <dbReference type="Proteomes" id="UP000054549"/>
    </source>
</evidence>
<protein>
    <submittedName>
        <fullName evidence="2">Uncharacterized protein</fullName>
    </submittedName>
</protein>